<dbReference type="InterPro" id="IPR051575">
    <property type="entry name" value="Myb-like_DNA-bd"/>
</dbReference>
<keyword evidence="2" id="KW-0238">DNA-binding</keyword>
<feature type="domain" description="Myb-like" evidence="5">
    <location>
        <begin position="17"/>
        <end position="69"/>
    </location>
</feature>
<name>A0A1J4KTV6_9EUKA</name>
<dbReference type="CDD" id="cd00167">
    <property type="entry name" value="SANT"/>
    <property type="match status" value="2"/>
</dbReference>
<dbReference type="SUPFAM" id="SSF46689">
    <property type="entry name" value="Homeodomain-like"/>
    <property type="match status" value="1"/>
</dbReference>
<dbReference type="AlphaFoldDB" id="A0A1J4KTV6"/>
<evidence type="ECO:0000256" key="4">
    <source>
        <dbReference type="ARBA" id="ARBA00023242"/>
    </source>
</evidence>
<dbReference type="GO" id="GO:0042796">
    <property type="term" value="P:snRNA transcription by RNA polymerase III"/>
    <property type="evidence" value="ECO:0007669"/>
    <property type="project" value="TreeGrafter"/>
</dbReference>
<evidence type="ECO:0000313" key="8">
    <source>
        <dbReference type="Proteomes" id="UP000179807"/>
    </source>
</evidence>
<keyword evidence="1" id="KW-0805">Transcription regulation</keyword>
<keyword evidence="8" id="KW-1185">Reference proteome</keyword>
<evidence type="ECO:0000259" key="6">
    <source>
        <dbReference type="PROSITE" id="PS51294"/>
    </source>
</evidence>
<feature type="domain" description="Myb-like" evidence="5">
    <location>
        <begin position="70"/>
        <end position="120"/>
    </location>
</feature>
<dbReference type="RefSeq" id="XP_068367480.1">
    <property type="nucleotide sequence ID" value="XM_068514620.1"/>
</dbReference>
<evidence type="ECO:0000256" key="1">
    <source>
        <dbReference type="ARBA" id="ARBA00023015"/>
    </source>
</evidence>
<dbReference type="VEuPathDB" id="TrichDB:TRFO_43086"/>
<reference evidence="7" key="1">
    <citation type="submission" date="2016-10" db="EMBL/GenBank/DDBJ databases">
        <authorList>
            <person name="Benchimol M."/>
            <person name="Almeida L.G."/>
            <person name="Vasconcelos A.T."/>
            <person name="Perreira-Neves A."/>
            <person name="Rosa I.A."/>
            <person name="Tasca T."/>
            <person name="Bogo M.R."/>
            <person name="de Souza W."/>
        </authorList>
    </citation>
    <scope>NUCLEOTIDE SEQUENCE [LARGE SCALE GENOMIC DNA]</scope>
    <source>
        <strain evidence="7">K</strain>
    </source>
</reference>
<gene>
    <name evidence="7" type="ORF">TRFO_43086</name>
</gene>
<evidence type="ECO:0000313" key="7">
    <source>
        <dbReference type="EMBL" id="OHT14344.1"/>
    </source>
</evidence>
<feature type="domain" description="HTH myb-type" evidence="6">
    <location>
        <begin position="17"/>
        <end position="73"/>
    </location>
</feature>
<protein>
    <submittedName>
        <fullName evidence="7">Myb-like DNA-binding domain containing protein</fullName>
    </submittedName>
</protein>
<comment type="caution">
    <text evidence="7">The sequence shown here is derived from an EMBL/GenBank/DDBJ whole genome shotgun (WGS) entry which is preliminary data.</text>
</comment>
<dbReference type="GO" id="GO:0001006">
    <property type="term" value="F:RNA polymerase III type 3 promoter sequence-specific DNA binding"/>
    <property type="evidence" value="ECO:0007669"/>
    <property type="project" value="TreeGrafter"/>
</dbReference>
<dbReference type="Proteomes" id="UP000179807">
    <property type="component" value="Unassembled WGS sequence"/>
</dbReference>
<dbReference type="GeneID" id="94849324"/>
<accession>A0A1J4KTV6</accession>
<evidence type="ECO:0000256" key="2">
    <source>
        <dbReference type="ARBA" id="ARBA00023125"/>
    </source>
</evidence>
<dbReference type="EMBL" id="MLAK01000386">
    <property type="protein sequence ID" value="OHT14344.1"/>
    <property type="molecule type" value="Genomic_DNA"/>
</dbReference>
<dbReference type="PROSITE" id="PS51294">
    <property type="entry name" value="HTH_MYB"/>
    <property type="match status" value="2"/>
</dbReference>
<dbReference type="OrthoDB" id="2143914at2759"/>
<dbReference type="Gene3D" id="1.10.10.60">
    <property type="entry name" value="Homeodomain-like"/>
    <property type="match status" value="2"/>
</dbReference>
<dbReference type="PANTHER" id="PTHR46621:SF1">
    <property type="entry name" value="SNRNA-ACTIVATING PROTEIN COMPLEX SUBUNIT 4"/>
    <property type="match status" value="1"/>
</dbReference>
<keyword evidence="3" id="KW-0804">Transcription</keyword>
<feature type="domain" description="HTH myb-type" evidence="6">
    <location>
        <begin position="74"/>
        <end position="124"/>
    </location>
</feature>
<sequence>MFFIDEKTLLNKGDSSTVKRRRKVFSKDEDEKLLKLIQEFGAEHEWEMISKRMPGRTARQCKERYYSSLSPDINKNPWSNEEDCILLNGVERIGQKWTDISFYLLGRTPNSIKNRYNLLIKKRNDFQIAINEYKKKKNRKRRKTKQEINCQYSMESSPNETAVQTMLPFPKLDGRELD</sequence>
<keyword evidence="4" id="KW-0539">Nucleus</keyword>
<dbReference type="PROSITE" id="PS50090">
    <property type="entry name" value="MYB_LIKE"/>
    <property type="match status" value="2"/>
</dbReference>
<organism evidence="7 8">
    <name type="scientific">Tritrichomonas foetus</name>
    <dbReference type="NCBI Taxonomy" id="1144522"/>
    <lineage>
        <taxon>Eukaryota</taxon>
        <taxon>Metamonada</taxon>
        <taxon>Parabasalia</taxon>
        <taxon>Tritrichomonadida</taxon>
        <taxon>Tritrichomonadidae</taxon>
        <taxon>Tritrichomonas</taxon>
    </lineage>
</organism>
<dbReference type="SMART" id="SM00717">
    <property type="entry name" value="SANT"/>
    <property type="match status" value="2"/>
</dbReference>
<dbReference type="InterPro" id="IPR017930">
    <property type="entry name" value="Myb_dom"/>
</dbReference>
<dbReference type="InterPro" id="IPR009057">
    <property type="entry name" value="Homeodomain-like_sf"/>
</dbReference>
<dbReference type="GO" id="GO:0042795">
    <property type="term" value="P:snRNA transcription by RNA polymerase II"/>
    <property type="evidence" value="ECO:0007669"/>
    <property type="project" value="TreeGrafter"/>
</dbReference>
<dbReference type="GO" id="GO:0000978">
    <property type="term" value="F:RNA polymerase II cis-regulatory region sequence-specific DNA binding"/>
    <property type="evidence" value="ECO:0007669"/>
    <property type="project" value="TreeGrafter"/>
</dbReference>
<dbReference type="Pfam" id="PF13921">
    <property type="entry name" value="Myb_DNA-bind_6"/>
    <property type="match status" value="1"/>
</dbReference>
<evidence type="ECO:0000259" key="5">
    <source>
        <dbReference type="PROSITE" id="PS50090"/>
    </source>
</evidence>
<dbReference type="InterPro" id="IPR001005">
    <property type="entry name" value="SANT/Myb"/>
</dbReference>
<dbReference type="GO" id="GO:0019185">
    <property type="term" value="C:snRNA-activating protein complex"/>
    <property type="evidence" value="ECO:0007669"/>
    <property type="project" value="TreeGrafter"/>
</dbReference>
<evidence type="ECO:0000256" key="3">
    <source>
        <dbReference type="ARBA" id="ARBA00023163"/>
    </source>
</evidence>
<dbReference type="PANTHER" id="PTHR46621">
    <property type="entry name" value="SNRNA-ACTIVATING PROTEIN COMPLEX SUBUNIT 4"/>
    <property type="match status" value="1"/>
</dbReference>
<proteinExistence type="predicted"/>